<dbReference type="InterPro" id="IPR009297">
    <property type="entry name" value="DUF952"/>
</dbReference>
<dbReference type="EMBL" id="BONX01000074">
    <property type="protein sequence ID" value="GIH01552.1"/>
    <property type="molecule type" value="Genomic_DNA"/>
</dbReference>
<reference evidence="1 2" key="1">
    <citation type="submission" date="2021-01" db="EMBL/GenBank/DDBJ databases">
        <title>Whole genome shotgun sequence of Plantactinospora mayteni NBRC 109088.</title>
        <authorList>
            <person name="Komaki H."/>
            <person name="Tamura T."/>
        </authorList>
    </citation>
    <scope>NUCLEOTIDE SEQUENCE [LARGE SCALE GENOMIC DNA]</scope>
    <source>
        <strain evidence="1 2">NBRC 109088</strain>
    </source>
</reference>
<protein>
    <recommendedName>
        <fullName evidence="3">DUF952 domain-containing protein</fullName>
    </recommendedName>
</protein>
<evidence type="ECO:0000313" key="2">
    <source>
        <dbReference type="Proteomes" id="UP000621500"/>
    </source>
</evidence>
<evidence type="ECO:0008006" key="3">
    <source>
        <dbReference type="Google" id="ProtNLM"/>
    </source>
</evidence>
<dbReference type="SUPFAM" id="SSF56399">
    <property type="entry name" value="ADP-ribosylation"/>
    <property type="match status" value="1"/>
</dbReference>
<dbReference type="PANTHER" id="PTHR34129:SF1">
    <property type="entry name" value="DUF952 DOMAIN-CONTAINING PROTEIN"/>
    <property type="match status" value="1"/>
</dbReference>
<name>A0ABQ4F3R8_9ACTN</name>
<organism evidence="1 2">
    <name type="scientific">Plantactinospora mayteni</name>
    <dbReference type="NCBI Taxonomy" id="566021"/>
    <lineage>
        <taxon>Bacteria</taxon>
        <taxon>Bacillati</taxon>
        <taxon>Actinomycetota</taxon>
        <taxon>Actinomycetes</taxon>
        <taxon>Micromonosporales</taxon>
        <taxon>Micromonosporaceae</taxon>
        <taxon>Plantactinospora</taxon>
    </lineage>
</organism>
<dbReference type="RefSeq" id="WP_203862800.1">
    <property type="nucleotide sequence ID" value="NZ_BAAAZQ010000042.1"/>
</dbReference>
<proteinExistence type="predicted"/>
<dbReference type="Gene3D" id="3.20.170.20">
    <property type="entry name" value="Protein of unknown function DUF952"/>
    <property type="match status" value="1"/>
</dbReference>
<gene>
    <name evidence="1" type="ORF">Pma05_81240</name>
</gene>
<dbReference type="PANTHER" id="PTHR34129">
    <property type="entry name" value="BLR1139 PROTEIN"/>
    <property type="match status" value="1"/>
</dbReference>
<accession>A0ABQ4F3R8</accession>
<dbReference type="Proteomes" id="UP000621500">
    <property type="component" value="Unassembled WGS sequence"/>
</dbReference>
<evidence type="ECO:0000313" key="1">
    <source>
        <dbReference type="EMBL" id="GIH01552.1"/>
    </source>
</evidence>
<dbReference type="Pfam" id="PF06108">
    <property type="entry name" value="DUF952"/>
    <property type="match status" value="1"/>
</dbReference>
<keyword evidence="2" id="KW-1185">Reference proteome</keyword>
<comment type="caution">
    <text evidence="1">The sequence shown here is derived from an EMBL/GenBank/DDBJ whole genome shotgun (WGS) entry which is preliminary data.</text>
</comment>
<sequence length="113" mass="12158">MIFHIAEESDWAAAQVSGDYRVSTRGRSLAEEGFIHASRRGQVLGVAEAAYTDAGPLLLLRIDPDLLSSPVRDDEVAPGIFFPHIYGPINLDAVVAVAPLERTADGRFVMPPG</sequence>